<accession>A0A0S2IQD4</accession>
<evidence type="ECO:0000313" key="1">
    <source>
        <dbReference type="EMBL" id="ALO25866.1"/>
    </source>
</evidence>
<protein>
    <submittedName>
        <fullName evidence="1">Uncharacterized protein</fullName>
    </submittedName>
</protein>
<dbReference type="Proteomes" id="UP000058857">
    <property type="component" value="Chromosome 1"/>
</dbReference>
<sequence length="77" mass="9566">MNLCRFNFFIVFEFPRFDGCRVFVHDKLENRILNFRLKMRKYRTGHLYKIKKRRNVIKNSYEKTTVLQHSRILKSIL</sequence>
<dbReference type="AlphaFoldDB" id="A0A0S2IQD4"/>
<dbReference type="PATRIC" id="fig|280505.15.peg.1539"/>
<evidence type="ECO:0000313" key="2">
    <source>
        <dbReference type="Proteomes" id="UP000058857"/>
    </source>
</evidence>
<name>A0A0S2IQD4_LEPBO</name>
<dbReference type="EMBL" id="CP012029">
    <property type="protein sequence ID" value="ALO25866.1"/>
    <property type="molecule type" value="Genomic_DNA"/>
</dbReference>
<gene>
    <name evidence="1" type="ORF">LBBP_01577</name>
</gene>
<organism evidence="1">
    <name type="scientific">Leptospira borgpetersenii serovar Ballum</name>
    <dbReference type="NCBI Taxonomy" id="280505"/>
    <lineage>
        <taxon>Bacteria</taxon>
        <taxon>Pseudomonadati</taxon>
        <taxon>Spirochaetota</taxon>
        <taxon>Spirochaetia</taxon>
        <taxon>Leptospirales</taxon>
        <taxon>Leptospiraceae</taxon>
        <taxon>Leptospira</taxon>
    </lineage>
</organism>
<proteinExistence type="predicted"/>
<reference evidence="1 2" key="1">
    <citation type="journal article" date="2015" name="PLoS Negl. Trop. Dis.">
        <title>Distribution of Plasmids in Distinct Leptospira Pathogenic Species.</title>
        <authorList>
            <person name="Wang Y."/>
            <person name="Zhuang X."/>
            <person name="Zhong Y."/>
            <person name="Zhang C."/>
            <person name="Zhang Y."/>
            <person name="Zeng L."/>
            <person name="Zhu Y."/>
            <person name="He P."/>
            <person name="Dong K."/>
            <person name="Pal U."/>
            <person name="Guo X."/>
            <person name="Qin J."/>
        </authorList>
    </citation>
    <scope>NUCLEOTIDE SEQUENCE [LARGE SCALE GENOMIC DNA]</scope>
    <source>
        <strain evidence="1 2">56604</strain>
    </source>
</reference>